<dbReference type="OMA" id="GSYFKEP"/>
<name>A0A1D3UPD4_TANFO</name>
<sequence>MKKVINTNQAPAAIGPYSQAVQAGNLLFVSGQLGLDPSTGEFVEGGVKAQAQQLFKNMKAILAEAGYTMADIVKTTVFLADMSDFAVVNEVYAAQFEGGYPARSAVAIKTLPKDGLVEVEVIAAK</sequence>
<dbReference type="Gene3D" id="3.30.1330.40">
    <property type="entry name" value="RutC-like"/>
    <property type="match status" value="1"/>
</dbReference>
<dbReference type="InterPro" id="IPR035959">
    <property type="entry name" value="RutC-like_sf"/>
</dbReference>
<dbReference type="EMBL" id="NSLJ01000001">
    <property type="protein sequence ID" value="PDP45090.1"/>
    <property type="molecule type" value="Genomic_DNA"/>
</dbReference>
<dbReference type="FunFam" id="3.30.1330.40:FF:000001">
    <property type="entry name" value="L-PSP family endoribonuclease"/>
    <property type="match status" value="1"/>
</dbReference>
<dbReference type="GO" id="GO:0120241">
    <property type="term" value="F:2-iminobutanoate/2-iminopropanoate deaminase"/>
    <property type="evidence" value="ECO:0007669"/>
    <property type="project" value="UniProtKB-EC"/>
</dbReference>
<evidence type="ECO:0000256" key="1">
    <source>
        <dbReference type="ARBA" id="ARBA00010552"/>
    </source>
</evidence>
<gene>
    <name evidence="3" type="primary">yabJ</name>
    <name evidence="2" type="ORF">CLI86_00170</name>
    <name evidence="3" type="ORF">TFUB20_01586</name>
</gene>
<evidence type="ECO:0000313" key="5">
    <source>
        <dbReference type="Proteomes" id="UP000219259"/>
    </source>
</evidence>
<reference evidence="3 4" key="1">
    <citation type="submission" date="2016-09" db="EMBL/GenBank/DDBJ databases">
        <authorList>
            <person name="Capua I."/>
            <person name="De Benedictis P."/>
            <person name="Joannis T."/>
            <person name="Lombin L.H."/>
            <person name="Cattoli G."/>
        </authorList>
    </citation>
    <scope>NUCLEOTIDE SEQUENCE [LARGE SCALE GENOMIC DNA]</scope>
    <source>
        <strain evidence="3 4">UB20</strain>
    </source>
</reference>
<dbReference type="Pfam" id="PF01042">
    <property type="entry name" value="Ribonuc_L-PSP"/>
    <property type="match status" value="1"/>
</dbReference>
<evidence type="ECO:0000313" key="4">
    <source>
        <dbReference type="Proteomes" id="UP000182057"/>
    </source>
</evidence>
<protein>
    <submittedName>
        <fullName evidence="3">2-iminobutanoate/2-iminopropanoate deaminase</fullName>
        <ecNumber evidence="3">3.5.99.10</ecNumber>
    </submittedName>
    <submittedName>
        <fullName evidence="2">RidA family protein</fullName>
    </submittedName>
</protein>
<organism evidence="3 4">
    <name type="scientific">Tannerella forsythia</name>
    <name type="common">Bacteroides forsythus</name>
    <dbReference type="NCBI Taxonomy" id="28112"/>
    <lineage>
        <taxon>Bacteria</taxon>
        <taxon>Pseudomonadati</taxon>
        <taxon>Bacteroidota</taxon>
        <taxon>Bacteroidia</taxon>
        <taxon>Bacteroidales</taxon>
        <taxon>Tannerellaceae</taxon>
        <taxon>Tannerella</taxon>
    </lineage>
</organism>
<accession>A0A1D3UPD4</accession>
<dbReference type="EMBL" id="FMMM01000056">
    <property type="protein sequence ID" value="SCQ22074.1"/>
    <property type="molecule type" value="Genomic_DNA"/>
</dbReference>
<dbReference type="AlphaFoldDB" id="A0A1D3UPD4"/>
<dbReference type="GeneID" id="34758973"/>
<dbReference type="PANTHER" id="PTHR11803:SF39">
    <property type="entry name" value="2-IMINOBUTANOATE_2-IMINOPROPANOATE DEAMINASE"/>
    <property type="match status" value="1"/>
</dbReference>
<dbReference type="RefSeq" id="WP_014225182.1">
    <property type="nucleotide sequence ID" value="NZ_CAJPTF010000020.1"/>
</dbReference>
<dbReference type="InterPro" id="IPR006175">
    <property type="entry name" value="YjgF/YER057c/UK114"/>
</dbReference>
<evidence type="ECO:0000313" key="3">
    <source>
        <dbReference type="EMBL" id="SCQ22074.1"/>
    </source>
</evidence>
<dbReference type="Proteomes" id="UP000182057">
    <property type="component" value="Unassembled WGS sequence"/>
</dbReference>
<dbReference type="OrthoDB" id="9803101at2"/>
<dbReference type="PANTHER" id="PTHR11803">
    <property type="entry name" value="2-IMINOBUTANOATE/2-IMINOPROPANOATE DEAMINASE RIDA"/>
    <property type="match status" value="1"/>
</dbReference>
<proteinExistence type="inferred from homology"/>
<dbReference type="NCBIfam" id="TIGR00004">
    <property type="entry name" value="Rid family detoxifying hydrolase"/>
    <property type="match status" value="1"/>
</dbReference>
<evidence type="ECO:0000313" key="2">
    <source>
        <dbReference type="EMBL" id="PDP45090.1"/>
    </source>
</evidence>
<dbReference type="SUPFAM" id="SSF55298">
    <property type="entry name" value="YjgF-like"/>
    <property type="match status" value="1"/>
</dbReference>
<dbReference type="GO" id="GO:0005829">
    <property type="term" value="C:cytosol"/>
    <property type="evidence" value="ECO:0007669"/>
    <property type="project" value="TreeGrafter"/>
</dbReference>
<dbReference type="Proteomes" id="UP000219259">
    <property type="component" value="Unassembled WGS sequence"/>
</dbReference>
<dbReference type="EC" id="3.5.99.10" evidence="3"/>
<reference evidence="2 5" key="2">
    <citation type="submission" date="2017-09" db="EMBL/GenBank/DDBJ databases">
        <title>Phase variable restriction modification systems are present in the genome sequences of periodontal pathogens Prevotella intermedia, Tannerella forsythia and Porphyromonas gingivalis.</title>
        <authorList>
            <person name="Haigh R.D."/>
            <person name="Crawford L."/>
            <person name="Ralph J."/>
            <person name="Wanford J."/>
            <person name="Vartoukian S.R."/>
            <person name="Hijazib K."/>
            <person name="Wade W."/>
            <person name="Oggioni M.R."/>
        </authorList>
    </citation>
    <scope>NUCLEOTIDE SEQUENCE [LARGE SCALE GENOMIC DNA]</scope>
    <source>
        <strain evidence="2 5">WW11663</strain>
    </source>
</reference>
<keyword evidence="3" id="KW-0378">Hydrolase</keyword>
<comment type="similarity">
    <text evidence="1">Belongs to the RutC family.</text>
</comment>
<dbReference type="CDD" id="cd00448">
    <property type="entry name" value="YjgF_YER057c_UK114_family"/>
    <property type="match status" value="1"/>
</dbReference>
<dbReference type="InterPro" id="IPR006056">
    <property type="entry name" value="RidA"/>
</dbReference>